<keyword evidence="6" id="KW-0808">Transferase</keyword>
<evidence type="ECO:0000313" key="7">
    <source>
        <dbReference type="Proteomes" id="UP001596200"/>
    </source>
</evidence>
<dbReference type="InterPro" id="IPR044878">
    <property type="entry name" value="UbiA_sf"/>
</dbReference>
<evidence type="ECO:0000256" key="3">
    <source>
        <dbReference type="ARBA" id="ARBA00022989"/>
    </source>
</evidence>
<feature type="region of interest" description="Disordered" evidence="5">
    <location>
        <begin position="176"/>
        <end position="220"/>
    </location>
</feature>
<keyword evidence="3" id="KW-1133">Transmembrane helix</keyword>
<dbReference type="InterPro" id="IPR050475">
    <property type="entry name" value="Prenyltransferase_related"/>
</dbReference>
<evidence type="ECO:0000256" key="2">
    <source>
        <dbReference type="ARBA" id="ARBA00022692"/>
    </source>
</evidence>
<comment type="subcellular location">
    <subcellularLocation>
        <location evidence="1">Membrane</location>
        <topology evidence="1">Multi-pass membrane protein</topology>
    </subcellularLocation>
</comment>
<feature type="compositionally biased region" description="Low complexity" evidence="5">
    <location>
        <begin position="338"/>
        <end position="349"/>
    </location>
</feature>
<dbReference type="EMBL" id="JBHSPU010000013">
    <property type="protein sequence ID" value="MFC5914273.1"/>
    <property type="molecule type" value="Genomic_DNA"/>
</dbReference>
<keyword evidence="2" id="KW-0812">Transmembrane</keyword>
<evidence type="ECO:0000256" key="4">
    <source>
        <dbReference type="ARBA" id="ARBA00023136"/>
    </source>
</evidence>
<keyword evidence="7" id="KW-1185">Reference proteome</keyword>
<dbReference type="PANTHER" id="PTHR42723:SF1">
    <property type="entry name" value="CHLOROPHYLL SYNTHASE, CHLOROPLASTIC"/>
    <property type="match status" value="1"/>
</dbReference>
<dbReference type="RefSeq" id="WP_344510323.1">
    <property type="nucleotide sequence ID" value="NZ_BAAATU010000015.1"/>
</dbReference>
<evidence type="ECO:0000313" key="6">
    <source>
        <dbReference type="EMBL" id="MFC5914273.1"/>
    </source>
</evidence>
<sequence length="429" mass="41433">MTAGAWAELLRVSALFTVPGDALAGAAASGRRPDRGTALAVGASLCLYEAGMALNDWADRDEDAIDRPHRPIPSGRIAPGAALAAAGALTAAGLGLAARAGRPALAVATGLAATVWAYDLRLKHTPAGPAAMAAARGLDLLLGAAATGTAAGGATGRATGPRPVLVPVTGPASGEGAVYRKGPASGEGAAYRKGPASGKGAASGRGSAAGPGAARGSGPATTGVVRGALPAAALLGAHTYAVTAVSRHEAHGGSTAAPLAALGAVAALGAAAVHEQRARRGDRRTDAHRGPGDRGTDAHQGPGGPGTDAHQGPGGRGTDAHRGPGGRGEPPRPDPTHGSSAPLAATPTAPGLVRTALTGSYLRTAAVPLLHAALNPSPPLTQRAVGGGIRAMIPLQAALAARAGAVGTGLAVMALVPIARALSRKVSPT</sequence>
<name>A0ABW1GJM8_9ACTN</name>
<protein>
    <submittedName>
        <fullName evidence="6">SCO3242 family prenyltransferase</fullName>
        <ecNumber evidence="6">2.5.1.-</ecNumber>
    </submittedName>
</protein>
<evidence type="ECO:0000256" key="5">
    <source>
        <dbReference type="SAM" id="MobiDB-lite"/>
    </source>
</evidence>
<dbReference type="NCBIfam" id="NF045897">
    <property type="entry name" value="SCO3242_trans"/>
    <property type="match status" value="1"/>
</dbReference>
<feature type="compositionally biased region" description="Basic and acidic residues" evidence="5">
    <location>
        <begin position="274"/>
        <end position="297"/>
    </location>
</feature>
<organism evidence="6 7">
    <name type="scientific">Streptomyces pulveraceus</name>
    <dbReference type="NCBI Taxonomy" id="68258"/>
    <lineage>
        <taxon>Bacteria</taxon>
        <taxon>Bacillati</taxon>
        <taxon>Actinomycetota</taxon>
        <taxon>Actinomycetes</taxon>
        <taxon>Kitasatosporales</taxon>
        <taxon>Streptomycetaceae</taxon>
        <taxon>Streptomyces</taxon>
    </lineage>
</organism>
<dbReference type="PANTHER" id="PTHR42723">
    <property type="entry name" value="CHLOROPHYLL SYNTHASE"/>
    <property type="match status" value="1"/>
</dbReference>
<dbReference type="EC" id="2.5.1.-" evidence="6"/>
<evidence type="ECO:0000256" key="1">
    <source>
        <dbReference type="ARBA" id="ARBA00004141"/>
    </source>
</evidence>
<feature type="compositionally biased region" description="Gly residues" evidence="5">
    <location>
        <begin position="201"/>
        <end position="215"/>
    </location>
</feature>
<feature type="compositionally biased region" description="Gly residues" evidence="5">
    <location>
        <begin position="301"/>
        <end position="328"/>
    </location>
</feature>
<dbReference type="Pfam" id="PF01040">
    <property type="entry name" value="UbiA"/>
    <property type="match status" value="1"/>
</dbReference>
<keyword evidence="4" id="KW-0472">Membrane</keyword>
<dbReference type="Gene3D" id="1.10.357.140">
    <property type="entry name" value="UbiA prenyltransferase"/>
    <property type="match status" value="1"/>
</dbReference>
<comment type="caution">
    <text evidence="6">The sequence shown here is derived from an EMBL/GenBank/DDBJ whole genome shotgun (WGS) entry which is preliminary data.</text>
</comment>
<proteinExistence type="predicted"/>
<feature type="region of interest" description="Disordered" evidence="5">
    <location>
        <begin position="273"/>
        <end position="349"/>
    </location>
</feature>
<accession>A0ABW1GJM8</accession>
<gene>
    <name evidence="6" type="ORF">ACFP1B_12660</name>
</gene>
<dbReference type="InterPro" id="IPR000537">
    <property type="entry name" value="UbiA_prenyltransferase"/>
</dbReference>
<dbReference type="GO" id="GO:0016740">
    <property type="term" value="F:transferase activity"/>
    <property type="evidence" value="ECO:0007669"/>
    <property type="project" value="UniProtKB-KW"/>
</dbReference>
<reference evidence="7" key="1">
    <citation type="journal article" date="2019" name="Int. J. Syst. Evol. Microbiol.">
        <title>The Global Catalogue of Microorganisms (GCM) 10K type strain sequencing project: providing services to taxonomists for standard genome sequencing and annotation.</title>
        <authorList>
            <consortium name="The Broad Institute Genomics Platform"/>
            <consortium name="The Broad Institute Genome Sequencing Center for Infectious Disease"/>
            <person name="Wu L."/>
            <person name="Ma J."/>
        </authorList>
    </citation>
    <scope>NUCLEOTIDE SEQUENCE [LARGE SCALE GENOMIC DNA]</scope>
    <source>
        <strain evidence="7">JCM 4147</strain>
    </source>
</reference>
<dbReference type="Proteomes" id="UP001596200">
    <property type="component" value="Unassembled WGS sequence"/>
</dbReference>